<dbReference type="Proteomes" id="UP000199400">
    <property type="component" value="Unassembled WGS sequence"/>
</dbReference>
<dbReference type="STRING" id="54.SAMN02745121_07577"/>
<dbReference type="AlphaFoldDB" id="A0A1I2GYH2"/>
<proteinExistence type="predicted"/>
<evidence type="ECO:0000259" key="1">
    <source>
        <dbReference type="Pfam" id="PF01345"/>
    </source>
</evidence>
<gene>
    <name evidence="2" type="ORF">SAMN02745121_07577</name>
</gene>
<protein>
    <submittedName>
        <fullName evidence="2">Conserved repeat domain-containing protein</fullName>
    </submittedName>
</protein>
<feature type="domain" description="DUF11" evidence="1">
    <location>
        <begin position="354"/>
        <end position="406"/>
    </location>
</feature>
<name>A0A1I2GYH2_9BACT</name>
<evidence type="ECO:0000313" key="2">
    <source>
        <dbReference type="EMBL" id="SFF22203.1"/>
    </source>
</evidence>
<reference evidence="3" key="1">
    <citation type="submission" date="2016-10" db="EMBL/GenBank/DDBJ databases">
        <authorList>
            <person name="Varghese N."/>
            <person name="Submissions S."/>
        </authorList>
    </citation>
    <scope>NUCLEOTIDE SEQUENCE [LARGE SCALE GENOMIC DNA]</scope>
    <source>
        <strain evidence="3">ATCC 25963</strain>
    </source>
</reference>
<dbReference type="EMBL" id="FOMX01000036">
    <property type="protein sequence ID" value="SFF22203.1"/>
    <property type="molecule type" value="Genomic_DNA"/>
</dbReference>
<dbReference type="Pfam" id="PF01345">
    <property type="entry name" value="DUF11"/>
    <property type="match status" value="1"/>
</dbReference>
<accession>A0A1I2GYH2</accession>
<dbReference type="InterPro" id="IPR021655">
    <property type="entry name" value="Put_metal-bd"/>
</dbReference>
<evidence type="ECO:0000313" key="3">
    <source>
        <dbReference type="Proteomes" id="UP000199400"/>
    </source>
</evidence>
<dbReference type="Pfam" id="PF11617">
    <property type="entry name" value="Cu-binding_MopE"/>
    <property type="match status" value="2"/>
</dbReference>
<keyword evidence="3" id="KW-1185">Reference proteome</keyword>
<sequence length="741" mass="75825">MRRWGVTIIAALGLGLPVARPAGAALLRRAQIVQRGDFVLLGNTLAHDCSPGTPAPLVGAVGDCGAATLDGAADVLWRADSPLAGKAAAHVAIDADDARSSAVLLLPPWAVPTHAFLYWGAQLEVAGADSNVELERPGFLDVELAADACYVSADGSYVCTADVSELVVDLGPGLFRVGGVEVRPVAHLFDEEVFAAWWMVVVFERPSDPLRSISVLDGLDRALPQQPCEAAFDGFVIPKVGVGGTLGVVGLAGDHDVLGDQVLLADLPLGDALNPVDDFFNGTRGAFGFPVWVAGDLPRLSGLAASTSGLDLDILDISDRLDPLQTLLPLAVTTAADSVLLATAVVSITTAAPDLSIVETWEDLDGGACVPGDLIEYTIEVTNVGNDAAVGVVLTDELPSGVTFVPGTLEIVEGPVPGFLSDVALDDAGECIDDELVVRLGVGADEKAGGLLAIGASTVVRFQVVIDDAAEGIIAHQATVEAAGELGAPLAVFPPPALGLPPLEFLVEECDEFSLCPLGLPLCDLGPVPNVCVECLDDLDCGPFEACDPLTSACVCEFAGPELCDGLDNDCDLLVDEDFALGAPCSAGLGACIAVGALVCDGLGGVVCDAVPGLPLPELCDGFDNDCDGTIDGACAPCQLDSECGGFFSGRVCLSGLCVDGCRGLGNYCPLGQFCSSPNASIGVCLDTKMEEDEPSPGDLVDDDDVDAVLSCACDDRPGDGAGPLLLILAGLARVPRPRAR</sequence>
<dbReference type="InterPro" id="IPR047589">
    <property type="entry name" value="DUF11_rpt"/>
</dbReference>
<organism evidence="2 3">
    <name type="scientific">Nannocystis exedens</name>
    <dbReference type="NCBI Taxonomy" id="54"/>
    <lineage>
        <taxon>Bacteria</taxon>
        <taxon>Pseudomonadati</taxon>
        <taxon>Myxococcota</taxon>
        <taxon>Polyangia</taxon>
        <taxon>Nannocystales</taxon>
        <taxon>Nannocystaceae</taxon>
        <taxon>Nannocystis</taxon>
    </lineage>
</organism>
<dbReference type="InterPro" id="IPR001434">
    <property type="entry name" value="OmcB-like_DUF11"/>
</dbReference>
<dbReference type="Gene3D" id="2.60.40.740">
    <property type="match status" value="1"/>
</dbReference>
<dbReference type="NCBIfam" id="TIGR01451">
    <property type="entry name" value="B_ant_repeat"/>
    <property type="match status" value="1"/>
</dbReference>